<proteinExistence type="predicted"/>
<keyword evidence="1" id="KW-0812">Transmembrane</keyword>
<dbReference type="EMBL" id="CP009888">
    <property type="protein sequence ID" value="AIY66277.1"/>
    <property type="molecule type" value="Genomic_DNA"/>
</dbReference>
<keyword evidence="1" id="KW-1133">Transmembrane helix</keyword>
<feature type="transmembrane region" description="Helical" evidence="1">
    <location>
        <begin position="79"/>
        <end position="104"/>
    </location>
</feature>
<dbReference type="GO" id="GO:0016740">
    <property type="term" value="F:transferase activity"/>
    <property type="evidence" value="ECO:0007669"/>
    <property type="project" value="UniProtKB-KW"/>
</dbReference>
<evidence type="ECO:0000313" key="3">
    <source>
        <dbReference type="Proteomes" id="UP000030341"/>
    </source>
</evidence>
<keyword evidence="3" id="KW-1185">Reference proteome</keyword>
<dbReference type="HOGENOM" id="CLU_137967_0_0_6"/>
<dbReference type="eggNOG" id="ENOG5032TY3">
    <property type="taxonomic scope" value="Bacteria"/>
</dbReference>
<keyword evidence="2" id="KW-0808">Transferase</keyword>
<evidence type="ECO:0000256" key="1">
    <source>
        <dbReference type="SAM" id="Phobius"/>
    </source>
</evidence>
<keyword evidence="1" id="KW-0472">Membrane</keyword>
<dbReference type="KEGG" id="pseo:OM33_03950"/>
<protein>
    <submittedName>
        <fullName evidence="2">3-phosphoshikimate 1-carboxyvinyltransferase</fullName>
    </submittedName>
</protein>
<dbReference type="AlphaFoldDB" id="A0A0A7EJZ3"/>
<accession>A0A0A7EJZ3</accession>
<reference evidence="2 3" key="1">
    <citation type="submission" date="2014-11" db="EMBL/GenBank/DDBJ databases">
        <title>Complete Genome Sequence of Pseudoalteromonas sp. Strain OCN003 Isolated from Kaneohe Bay, Oahu, Hawaii.</title>
        <authorList>
            <person name="Beurmann S."/>
            <person name="Videau P."/>
            <person name="Ushijima B."/>
            <person name="Smith A.M."/>
            <person name="Aeby G.S."/>
            <person name="Callahan S.M."/>
            <person name="Belcaid M."/>
        </authorList>
    </citation>
    <scope>NUCLEOTIDE SEQUENCE [LARGE SCALE GENOMIC DNA]</scope>
    <source>
        <strain evidence="2 3">OCN003</strain>
    </source>
</reference>
<organism evidence="2 3">
    <name type="scientific">Pseudoalteromonas piratica</name>
    <dbReference type="NCBI Taxonomy" id="1348114"/>
    <lineage>
        <taxon>Bacteria</taxon>
        <taxon>Pseudomonadati</taxon>
        <taxon>Pseudomonadota</taxon>
        <taxon>Gammaproteobacteria</taxon>
        <taxon>Alteromonadales</taxon>
        <taxon>Pseudoalteromonadaceae</taxon>
        <taxon>Pseudoalteromonas</taxon>
    </lineage>
</organism>
<dbReference type="Proteomes" id="UP000030341">
    <property type="component" value="Chromosome 1"/>
</dbReference>
<evidence type="ECO:0000313" key="2">
    <source>
        <dbReference type="EMBL" id="AIY66277.1"/>
    </source>
</evidence>
<dbReference type="STRING" id="1348114.OM33_03950"/>
<name>A0A0A7EJZ3_9GAMM</name>
<sequence length="130" mass="15237">MREDPAIRSLLERMPDSVQHSFTEEQLANLRVALGARSWGKHQIDFRSTISFFSYRYYYVFVAGRNRRELSRSEKRRNLLIQSLLMSGFLTFCSLMGLLLLYLIKSAMGIDLFPNFSLGIWSWFKENILG</sequence>
<gene>
    <name evidence="2" type="ORF">OM33_03950</name>
</gene>